<organism evidence="3 4">
    <name type="scientific">Photobacterium atrarenae</name>
    <dbReference type="NCBI Taxonomy" id="865757"/>
    <lineage>
        <taxon>Bacteria</taxon>
        <taxon>Pseudomonadati</taxon>
        <taxon>Pseudomonadota</taxon>
        <taxon>Gammaproteobacteria</taxon>
        <taxon>Vibrionales</taxon>
        <taxon>Vibrionaceae</taxon>
        <taxon>Photobacterium</taxon>
    </lineage>
</organism>
<dbReference type="PANTHER" id="PTHR42852:SF17">
    <property type="entry name" value="THIOREDOXIN-LIKE PROTEIN HI_1115"/>
    <property type="match status" value="1"/>
</dbReference>
<feature type="chain" id="PRO_5045386112" evidence="1">
    <location>
        <begin position="28"/>
        <end position="179"/>
    </location>
</feature>
<dbReference type="Pfam" id="PF00578">
    <property type="entry name" value="AhpC-TSA"/>
    <property type="match status" value="1"/>
</dbReference>
<protein>
    <submittedName>
        <fullName evidence="3">TlpA family protein disulfide reductase</fullName>
    </submittedName>
</protein>
<evidence type="ECO:0000259" key="2">
    <source>
        <dbReference type="PROSITE" id="PS51352"/>
    </source>
</evidence>
<dbReference type="CDD" id="cd02966">
    <property type="entry name" value="TlpA_like_family"/>
    <property type="match status" value="1"/>
</dbReference>
<keyword evidence="1" id="KW-0732">Signal</keyword>
<dbReference type="InterPro" id="IPR050553">
    <property type="entry name" value="Thioredoxin_ResA/DsbE_sf"/>
</dbReference>
<dbReference type="SUPFAM" id="SSF52833">
    <property type="entry name" value="Thioredoxin-like"/>
    <property type="match status" value="1"/>
</dbReference>
<evidence type="ECO:0000256" key="1">
    <source>
        <dbReference type="SAM" id="SignalP"/>
    </source>
</evidence>
<dbReference type="PROSITE" id="PS51352">
    <property type="entry name" value="THIOREDOXIN_2"/>
    <property type="match status" value="1"/>
</dbReference>
<dbReference type="EMBL" id="CP101508">
    <property type="protein sequence ID" value="UTV27416.1"/>
    <property type="molecule type" value="Genomic_DNA"/>
</dbReference>
<name>A0ABY5GEZ0_9GAMM</name>
<evidence type="ECO:0000313" key="4">
    <source>
        <dbReference type="Proteomes" id="UP001057998"/>
    </source>
</evidence>
<feature type="signal peptide" evidence="1">
    <location>
        <begin position="1"/>
        <end position="27"/>
    </location>
</feature>
<proteinExistence type="predicted"/>
<dbReference type="InterPro" id="IPR013766">
    <property type="entry name" value="Thioredoxin_domain"/>
</dbReference>
<dbReference type="PANTHER" id="PTHR42852">
    <property type="entry name" value="THIOL:DISULFIDE INTERCHANGE PROTEIN DSBE"/>
    <property type="match status" value="1"/>
</dbReference>
<feature type="domain" description="Thioredoxin" evidence="2">
    <location>
        <begin position="30"/>
        <end position="172"/>
    </location>
</feature>
<evidence type="ECO:0000313" key="3">
    <source>
        <dbReference type="EMBL" id="UTV27416.1"/>
    </source>
</evidence>
<sequence length="179" mass="20086">MTMYVAKPLSGWILSACLLGGSWTAVAEPLVVGQQAPAFEVTTLDGRTVDLQDYRGKKPVYLKFWATWCSYCKAEMPHFESIYQQYGDAIEVLSVNIGLNDSVANIEQFYQQHGYQLPTVFDRNGELSRKYQVVGTPYQVLIDKQGKIAYQTFLATDQLDDLVSSWGRTAAATSDSYQQ</sequence>
<dbReference type="InterPro" id="IPR036249">
    <property type="entry name" value="Thioredoxin-like_sf"/>
</dbReference>
<accession>A0ABY5GEZ0</accession>
<dbReference type="RefSeq" id="WP_255388631.1">
    <property type="nucleotide sequence ID" value="NZ_CP101508.1"/>
</dbReference>
<dbReference type="Gene3D" id="3.40.30.10">
    <property type="entry name" value="Glutaredoxin"/>
    <property type="match status" value="1"/>
</dbReference>
<gene>
    <name evidence="3" type="ORF">NNL38_13995</name>
</gene>
<dbReference type="Proteomes" id="UP001057998">
    <property type="component" value="Chromosome 1"/>
</dbReference>
<dbReference type="InterPro" id="IPR000866">
    <property type="entry name" value="AhpC/TSA"/>
</dbReference>
<reference evidence="3" key="1">
    <citation type="submission" date="2022-07" db="EMBL/GenBank/DDBJ databases">
        <title>Genome sequencing of Photobacterium atrarenae GJH2-4.</title>
        <authorList>
            <person name="Park S.-J."/>
        </authorList>
    </citation>
    <scope>NUCLEOTIDE SEQUENCE</scope>
    <source>
        <strain evidence="3">GJH2-4</strain>
    </source>
</reference>
<keyword evidence="4" id="KW-1185">Reference proteome</keyword>